<name>A0A7S1QPL2_NEODS</name>
<dbReference type="EMBL" id="HBGF01044067">
    <property type="protein sequence ID" value="CAD9144529.1"/>
    <property type="molecule type" value="Transcribed_RNA"/>
</dbReference>
<feature type="compositionally biased region" description="Polar residues" evidence="1">
    <location>
        <begin position="262"/>
        <end position="273"/>
    </location>
</feature>
<evidence type="ECO:0000256" key="1">
    <source>
        <dbReference type="SAM" id="MobiDB-lite"/>
    </source>
</evidence>
<gene>
    <name evidence="2" type="ORF">NDES1114_LOCUS29495</name>
</gene>
<reference evidence="2" key="1">
    <citation type="submission" date="2021-01" db="EMBL/GenBank/DDBJ databases">
        <authorList>
            <person name="Corre E."/>
            <person name="Pelletier E."/>
            <person name="Niang G."/>
            <person name="Scheremetjew M."/>
            <person name="Finn R."/>
            <person name="Kale V."/>
            <person name="Holt S."/>
            <person name="Cochrane G."/>
            <person name="Meng A."/>
            <person name="Brown T."/>
            <person name="Cohen L."/>
        </authorList>
    </citation>
    <scope>NUCLEOTIDE SEQUENCE</scope>
    <source>
        <strain evidence="2">CCAP 1951/1</strain>
    </source>
</reference>
<evidence type="ECO:0000313" key="2">
    <source>
        <dbReference type="EMBL" id="CAD9144529.1"/>
    </source>
</evidence>
<accession>A0A7S1QPL2</accession>
<feature type="compositionally biased region" description="Low complexity" evidence="1">
    <location>
        <begin position="56"/>
        <end position="73"/>
    </location>
</feature>
<feature type="region of interest" description="Disordered" evidence="1">
    <location>
        <begin position="231"/>
        <end position="281"/>
    </location>
</feature>
<feature type="region of interest" description="Disordered" evidence="1">
    <location>
        <begin position="46"/>
        <end position="73"/>
    </location>
</feature>
<protein>
    <submittedName>
        <fullName evidence="2">Uncharacterized protein</fullName>
    </submittedName>
</protein>
<sequence length="343" mass="34532">MSANDISVVLGYAGKNGERDLGSVRDGKSKKMSVAEACAVLEAQLSGSAEPAGKPSSNGGAASAEAHSAPTAKADADRFDELVSALKHAKSMSDGDLSVILGYAGKNGQRDLAAVREGKSKKMPLAFACTLLEKELTPAAAAKPAAEKDAPAGTPPKSADASATQPDGNRFDALVATLKASKGMTDADVSVVLGYAGKNGERDLASVRAGKSKKMSTAEACAVLEKELAGGAKAAPKPAADDDGAATAEGTAPRWSEAPKKASSTDSGKSTTGAAPVSASPDRFDDLVAAYQKKSGASANDVSVMLGYAGKNGDRDLASVRNGKSKKMSLAEACALLDKKLAA</sequence>
<feature type="region of interest" description="Disordered" evidence="1">
    <location>
        <begin position="140"/>
        <end position="167"/>
    </location>
</feature>
<proteinExistence type="predicted"/>
<dbReference type="AlphaFoldDB" id="A0A7S1QPL2"/>
<organism evidence="2">
    <name type="scientific">Neobodo designis</name>
    <name type="common">Flagellated protozoan</name>
    <name type="synonym">Bodo designis</name>
    <dbReference type="NCBI Taxonomy" id="312471"/>
    <lineage>
        <taxon>Eukaryota</taxon>
        <taxon>Discoba</taxon>
        <taxon>Euglenozoa</taxon>
        <taxon>Kinetoplastea</taxon>
        <taxon>Metakinetoplastina</taxon>
        <taxon>Neobodonida</taxon>
        <taxon>Neobodo</taxon>
    </lineage>
</organism>